<accession>A0A086J0L8</accession>
<feature type="transmembrane region" description="Helical" evidence="2">
    <location>
        <begin position="41"/>
        <end position="59"/>
    </location>
</feature>
<evidence type="ECO:0000313" key="4">
    <source>
        <dbReference type="Proteomes" id="UP000054524"/>
    </source>
</evidence>
<protein>
    <submittedName>
        <fullName evidence="3">Uncharacterized protein</fullName>
    </submittedName>
</protein>
<dbReference type="AlphaFoldDB" id="A0A086J0L8"/>
<keyword evidence="2" id="KW-0812">Transmembrane</keyword>
<dbReference type="GeneID" id="77676638"/>
<evidence type="ECO:0000313" key="3">
    <source>
        <dbReference type="EMBL" id="KFG25686.1"/>
    </source>
</evidence>
<comment type="caution">
    <text evidence="3">The sequence shown here is derived from an EMBL/GenBank/DDBJ whole genome shotgun (WGS) entry which is preliminary data.</text>
</comment>
<proteinExistence type="predicted"/>
<dbReference type="OrthoDB" id="1725934at2759"/>
<feature type="coiled-coil region" evidence="1">
    <location>
        <begin position="7"/>
        <end position="41"/>
    </location>
</feature>
<feature type="transmembrane region" description="Helical" evidence="2">
    <location>
        <begin position="65"/>
        <end position="90"/>
    </location>
</feature>
<keyword evidence="4" id="KW-1185">Reference proteome</keyword>
<organism evidence="3 4">
    <name type="scientific">Nematocida ausubeli (strain ATCC PRA-371 / ERTm2)</name>
    <name type="common">Nematode killer fungus</name>
    <dbReference type="NCBI Taxonomy" id="1913371"/>
    <lineage>
        <taxon>Eukaryota</taxon>
        <taxon>Fungi</taxon>
        <taxon>Fungi incertae sedis</taxon>
        <taxon>Microsporidia</taxon>
        <taxon>Nematocida</taxon>
    </lineage>
</organism>
<reference evidence="3 4" key="1">
    <citation type="journal article" date="2014" name="Genome Announc.">
        <title>Genome Sequence of the Microsporidian Species Nematocida sp1 Strain ERTm6 (ATCC PRA-372).</title>
        <authorList>
            <person name="Bakowski M.A."/>
            <person name="Priest M."/>
            <person name="Young S."/>
            <person name="Cuomo C.A."/>
            <person name="Troemel E.R."/>
        </authorList>
    </citation>
    <scope>NUCLEOTIDE SEQUENCE [LARGE SCALE GENOMIC DNA]</scope>
    <source>
        <strain evidence="3 4">ERTm6</strain>
    </source>
</reference>
<keyword evidence="2" id="KW-0472">Membrane</keyword>
<dbReference type="EMBL" id="AKIJ01000004">
    <property type="protein sequence ID" value="KFG25686.1"/>
    <property type="molecule type" value="Genomic_DNA"/>
</dbReference>
<keyword evidence="2" id="KW-1133">Transmembrane helix</keyword>
<dbReference type="HOGENOM" id="CLU_1644169_0_0_1"/>
<keyword evidence="1" id="KW-0175">Coiled coil</keyword>
<evidence type="ECO:0000256" key="2">
    <source>
        <dbReference type="SAM" id="Phobius"/>
    </source>
</evidence>
<sequence>MGISFSKKSVRQAILELEQQIEEQEKEIRAIRRTKESAGDLFFKSLSAILIGAISILWVCKESISYIYTLKIMGAFFLLGTIVALLFYIFQRVYAYRLKKKTVKLEHLKERQKRNIENLKKETKYDETHGIIKRYTKHTLPEEDETVKPDETVVDRLARLI</sequence>
<name>A0A086J0L8_NEMA1</name>
<gene>
    <name evidence="3" type="ORF">NESG_01665</name>
</gene>
<dbReference type="Proteomes" id="UP000054524">
    <property type="component" value="Unassembled WGS sequence"/>
</dbReference>
<dbReference type="RefSeq" id="XP_052904241.1">
    <property type="nucleotide sequence ID" value="XM_053049291.1"/>
</dbReference>
<evidence type="ECO:0000256" key="1">
    <source>
        <dbReference type="SAM" id="Coils"/>
    </source>
</evidence>